<protein>
    <submittedName>
        <fullName evidence="4">Pentatricopeptide repeat-containing protein, chloroplastic</fullName>
    </submittedName>
</protein>
<dbReference type="Pfam" id="PF13041">
    <property type="entry name" value="PPR_2"/>
    <property type="match status" value="1"/>
</dbReference>
<proteinExistence type="inferred from homology"/>
<keyword evidence="5" id="KW-1185">Reference proteome</keyword>
<dbReference type="InterPro" id="IPR046848">
    <property type="entry name" value="E_motif"/>
</dbReference>
<dbReference type="InterPro" id="IPR046960">
    <property type="entry name" value="PPR_At4g14850-like_plant"/>
</dbReference>
<dbReference type="GO" id="GO:0003723">
    <property type="term" value="F:RNA binding"/>
    <property type="evidence" value="ECO:0007669"/>
    <property type="project" value="InterPro"/>
</dbReference>
<dbReference type="AlphaFoldDB" id="A0A371EBE1"/>
<dbReference type="InterPro" id="IPR002885">
    <property type="entry name" value="PPR_rpt"/>
</dbReference>
<name>A0A371EBE1_MUCPR</name>
<keyword evidence="2" id="KW-0677">Repeat</keyword>
<sequence>MSTLCYALPPSSSPSISKFISDHPCLTMLQNQCTNMRDFQKIHGHIIKTGLAHDPIAASRVLTFCASSAGDINYAYLVFTTIPNPNLYSWNTIIRGFSGSSTPQLAISLFVDMLYSAVQPQQLTYPSVFKAYAQLGAGHDGAQLHGRVVKLGLERDQFIRNTIIYMYANSGLLSEATRVFDDELMELDVVACNSMIMGLAKRGEVDKSRRLFDSMPTRTAVTWNSMISGYVRNRKLMEALELFHKMQEERVEPSAFTMVSLLSACAHLGALQHGEWVHDYIKRNHFELNVIVLTAIIDMYCKCGSIEKAIEEFEGAPTRGLPCWNSLIIGLAMNGYEREAFEYFSKLESSNLKPDGVSFIGVLTACKHLGAIEKARDYFALMMNKYEIEPSIKHYTCMVEVLGHAALLEEAEELIKGMTLKPDAIIWGSLLSSCRKHGNVEIAKRAAQRVCELNPSDASGYVLMANVQAASNQFEEAIEHRILMKERLAQKEPGCSSIELYGEVFDKFRPGAQEYISGGIVPFMSSSKFIIFQGKAIESSMHERCSHDDNRT</sequence>
<comment type="caution">
    <text evidence="4">The sequence shown here is derived from an EMBL/GenBank/DDBJ whole genome shotgun (WGS) entry which is preliminary data.</text>
</comment>
<feature type="repeat" description="PPR" evidence="3">
    <location>
        <begin position="320"/>
        <end position="354"/>
    </location>
</feature>
<dbReference type="Proteomes" id="UP000257109">
    <property type="component" value="Unassembled WGS sequence"/>
</dbReference>
<feature type="repeat" description="PPR" evidence="3">
    <location>
        <begin position="188"/>
        <end position="218"/>
    </location>
</feature>
<comment type="similarity">
    <text evidence="1">Belongs to the PPR family. PCMP-H subfamily.</text>
</comment>
<dbReference type="SUPFAM" id="SSF48452">
    <property type="entry name" value="TPR-like"/>
    <property type="match status" value="1"/>
</dbReference>
<reference evidence="4" key="1">
    <citation type="submission" date="2018-05" db="EMBL/GenBank/DDBJ databases">
        <title>Draft genome of Mucuna pruriens seed.</title>
        <authorList>
            <person name="Nnadi N.E."/>
            <person name="Vos R."/>
            <person name="Hasami M.H."/>
            <person name="Devisetty U.K."/>
            <person name="Aguiy J.C."/>
        </authorList>
    </citation>
    <scope>NUCLEOTIDE SEQUENCE [LARGE SCALE GENOMIC DNA]</scope>
    <source>
        <strain evidence="4">JCA_2017</strain>
    </source>
</reference>
<dbReference type="EMBL" id="QJKJ01014958">
    <property type="protein sequence ID" value="RDX63335.1"/>
    <property type="molecule type" value="Genomic_DNA"/>
</dbReference>
<dbReference type="PROSITE" id="PS51375">
    <property type="entry name" value="PPR"/>
    <property type="match status" value="4"/>
</dbReference>
<feature type="repeat" description="PPR" evidence="3">
    <location>
        <begin position="219"/>
        <end position="253"/>
    </location>
</feature>
<dbReference type="Pfam" id="PF01535">
    <property type="entry name" value="PPR"/>
    <property type="match status" value="6"/>
</dbReference>
<dbReference type="InterPro" id="IPR011990">
    <property type="entry name" value="TPR-like_helical_dom_sf"/>
</dbReference>
<dbReference type="FunFam" id="1.25.40.10:FF:000470">
    <property type="entry name" value="Pentatricopeptide repeat-containing protein At5g66520"/>
    <property type="match status" value="1"/>
</dbReference>
<dbReference type="PANTHER" id="PTHR47926">
    <property type="entry name" value="PENTATRICOPEPTIDE REPEAT-CONTAINING PROTEIN"/>
    <property type="match status" value="1"/>
</dbReference>
<evidence type="ECO:0000256" key="1">
    <source>
        <dbReference type="ARBA" id="ARBA00006643"/>
    </source>
</evidence>
<dbReference type="NCBIfam" id="TIGR00756">
    <property type="entry name" value="PPR"/>
    <property type="match status" value="3"/>
</dbReference>
<organism evidence="4 5">
    <name type="scientific">Mucuna pruriens</name>
    <name type="common">Velvet bean</name>
    <name type="synonym">Dolichos pruriens</name>
    <dbReference type="NCBI Taxonomy" id="157652"/>
    <lineage>
        <taxon>Eukaryota</taxon>
        <taxon>Viridiplantae</taxon>
        <taxon>Streptophyta</taxon>
        <taxon>Embryophyta</taxon>
        <taxon>Tracheophyta</taxon>
        <taxon>Spermatophyta</taxon>
        <taxon>Magnoliopsida</taxon>
        <taxon>eudicotyledons</taxon>
        <taxon>Gunneridae</taxon>
        <taxon>Pentapetalae</taxon>
        <taxon>rosids</taxon>
        <taxon>fabids</taxon>
        <taxon>Fabales</taxon>
        <taxon>Fabaceae</taxon>
        <taxon>Papilionoideae</taxon>
        <taxon>50 kb inversion clade</taxon>
        <taxon>NPAAA clade</taxon>
        <taxon>indigoferoid/millettioid clade</taxon>
        <taxon>Phaseoleae</taxon>
        <taxon>Mucuna</taxon>
    </lineage>
</organism>
<dbReference type="FunFam" id="1.25.40.10:FF:000184">
    <property type="entry name" value="Pentatricopeptide repeat-containing protein, chloroplastic"/>
    <property type="match status" value="1"/>
</dbReference>
<dbReference type="Gene3D" id="1.25.40.10">
    <property type="entry name" value="Tetratricopeptide repeat domain"/>
    <property type="match status" value="3"/>
</dbReference>
<dbReference type="GO" id="GO:0009451">
    <property type="term" value="P:RNA modification"/>
    <property type="evidence" value="ECO:0007669"/>
    <property type="project" value="InterPro"/>
</dbReference>
<accession>A0A371EBE1</accession>
<evidence type="ECO:0000313" key="4">
    <source>
        <dbReference type="EMBL" id="RDX63335.1"/>
    </source>
</evidence>
<feature type="repeat" description="PPR" evidence="3">
    <location>
        <begin position="86"/>
        <end position="120"/>
    </location>
</feature>
<dbReference type="PANTHER" id="PTHR47926:SF436">
    <property type="entry name" value="PENTATRICOPEPTIDE REPEAT-CONTAINING PROTEIN ELI1, CHLOROPLASTIC-LIKE ISOFORM X2"/>
    <property type="match status" value="1"/>
</dbReference>
<evidence type="ECO:0000256" key="3">
    <source>
        <dbReference type="PROSITE-ProRule" id="PRU00708"/>
    </source>
</evidence>
<dbReference type="OrthoDB" id="1882346at2759"/>
<feature type="non-terminal residue" evidence="4">
    <location>
        <position position="1"/>
    </location>
</feature>
<gene>
    <name evidence="4" type="primary">PCMP-E75</name>
    <name evidence="4" type="ORF">CR513_58247</name>
</gene>
<evidence type="ECO:0000313" key="5">
    <source>
        <dbReference type="Proteomes" id="UP000257109"/>
    </source>
</evidence>
<dbReference type="Pfam" id="PF20431">
    <property type="entry name" value="E_motif"/>
    <property type="match status" value="1"/>
</dbReference>
<dbReference type="FunFam" id="1.25.40.10:FF:000333">
    <property type="entry name" value="Pentatricopeptide repeat-containing protein"/>
    <property type="match status" value="1"/>
</dbReference>
<evidence type="ECO:0000256" key="2">
    <source>
        <dbReference type="ARBA" id="ARBA00022737"/>
    </source>
</evidence>